<reference evidence="6 7" key="1">
    <citation type="submission" date="2016-09" db="EMBL/GenBank/DDBJ databases">
        <authorList>
            <person name="Capua I."/>
            <person name="De Benedictis P."/>
            <person name="Joannis T."/>
            <person name="Lombin L.H."/>
            <person name="Cattoli G."/>
        </authorList>
    </citation>
    <scope>NUCLEOTIDE SEQUENCE [LARGE SCALE GENOMIC DNA]</scope>
    <source>
        <strain evidence="6 7">ANC 4671</strain>
    </source>
</reference>
<dbReference type="InterPro" id="IPR050301">
    <property type="entry name" value="NTE"/>
</dbReference>
<feature type="short sequence motif" description="GXSXG" evidence="4">
    <location>
        <begin position="188"/>
        <end position="192"/>
    </location>
</feature>
<evidence type="ECO:0000256" key="4">
    <source>
        <dbReference type="PROSITE-ProRule" id="PRU01161"/>
    </source>
</evidence>
<evidence type="ECO:0000256" key="2">
    <source>
        <dbReference type="ARBA" id="ARBA00022963"/>
    </source>
</evidence>
<comment type="caution">
    <text evidence="6">The sequence shown here is derived from an EMBL/GenBank/DDBJ whole genome shotgun (WGS) entry which is preliminary data.</text>
</comment>
<dbReference type="SUPFAM" id="SSF52151">
    <property type="entry name" value="FabD/lysophospholipase-like"/>
    <property type="match status" value="1"/>
</dbReference>
<organism evidence="6 7">
    <name type="scientific">Acinetobacter qingfengensis</name>
    <dbReference type="NCBI Taxonomy" id="1262585"/>
    <lineage>
        <taxon>Bacteria</taxon>
        <taxon>Pseudomonadati</taxon>
        <taxon>Pseudomonadota</taxon>
        <taxon>Gammaproteobacteria</taxon>
        <taxon>Moraxellales</taxon>
        <taxon>Moraxellaceae</taxon>
        <taxon>Acinetobacter</taxon>
    </lineage>
</organism>
<dbReference type="PROSITE" id="PS51635">
    <property type="entry name" value="PNPLA"/>
    <property type="match status" value="1"/>
</dbReference>
<keyword evidence="3 4" id="KW-0443">Lipid metabolism</keyword>
<dbReference type="Proteomes" id="UP000185895">
    <property type="component" value="Unassembled WGS sequence"/>
</dbReference>
<keyword evidence="2 4" id="KW-0442">Lipid degradation</keyword>
<sequence>MQQYNPAKLNSHQRYRIATLKRDLQYAENYAQWKEIALELDKVTGLEAWKYENASPYYGSEFIAHRLTRIKRLRMANEQLELAQFLREGLNFDIANIAHPLLFAHTFVGTKKLIEEYIETVSECFAYVASEQFDAFSLVEKIKYFKEASHAYGQPALMFSGGATLGLFHSGVCKALMEQDLLPKVVSGSSAGALMTGVAVTKTDTELLDMINGEGFYDHVFKFRNFMKVLRDRQGIADIQVLKKFLRENLGEYTFSEAFEKSGRHASIVVAPYEAEYNPRIMNEITAPDLLVWSATLASCAVPFLFPPVRLTTKRKDGAYTPYMASTRWVDGSVRSDFPQEKMARLYNINYSIACQVNPHIVPFMQNDVERYRQDLLSWPNRFIRNQSKNLTLETMDFLRARLGRVPLVQKVIDNSYGIVGQRYYGDINIIGNFSLRHFTYMLKNPDQKIFKTLQREGERATWPKIANIEAHARVGKALEQHLHALKVQQLEINVGN</sequence>
<dbReference type="PANTHER" id="PTHR14226">
    <property type="entry name" value="NEUROPATHY TARGET ESTERASE/SWISS CHEESE D.MELANOGASTER"/>
    <property type="match status" value="1"/>
</dbReference>
<dbReference type="EMBL" id="MKKK01000014">
    <property type="protein sequence ID" value="OEY97051.1"/>
    <property type="molecule type" value="Genomic_DNA"/>
</dbReference>
<dbReference type="STRING" id="1262585.BJI46_10995"/>
<evidence type="ECO:0000256" key="3">
    <source>
        <dbReference type="ARBA" id="ARBA00023098"/>
    </source>
</evidence>
<evidence type="ECO:0000259" key="5">
    <source>
        <dbReference type="PROSITE" id="PS51635"/>
    </source>
</evidence>
<evidence type="ECO:0000313" key="7">
    <source>
        <dbReference type="Proteomes" id="UP000185895"/>
    </source>
</evidence>
<dbReference type="AlphaFoldDB" id="A0A1E7RCI8"/>
<comment type="caution">
    <text evidence="4">Lacks conserved residue(s) required for the propagation of feature annotation.</text>
</comment>
<dbReference type="InterPro" id="IPR002641">
    <property type="entry name" value="PNPLA_dom"/>
</dbReference>
<dbReference type="OrthoDB" id="7055653at2"/>
<feature type="active site" description="Proton acceptor" evidence="4">
    <location>
        <position position="331"/>
    </location>
</feature>
<evidence type="ECO:0000256" key="1">
    <source>
        <dbReference type="ARBA" id="ARBA00022801"/>
    </source>
</evidence>
<dbReference type="Pfam" id="PF01734">
    <property type="entry name" value="Patatin"/>
    <property type="match status" value="1"/>
</dbReference>
<dbReference type="InterPro" id="IPR021771">
    <property type="entry name" value="Triacylglycerol_lipase_N"/>
</dbReference>
<keyword evidence="7" id="KW-1185">Reference proteome</keyword>
<keyword evidence="1 4" id="KW-0378">Hydrolase</keyword>
<dbReference type="InterPro" id="IPR016035">
    <property type="entry name" value="Acyl_Trfase/lysoPLipase"/>
</dbReference>
<evidence type="ECO:0000313" key="6">
    <source>
        <dbReference type="EMBL" id="OEY97051.1"/>
    </source>
</evidence>
<feature type="active site" description="Nucleophile" evidence="4">
    <location>
        <position position="190"/>
    </location>
</feature>
<dbReference type="GO" id="GO:0016042">
    <property type="term" value="P:lipid catabolic process"/>
    <property type="evidence" value="ECO:0007669"/>
    <property type="project" value="UniProtKB-UniRule"/>
</dbReference>
<dbReference type="CDD" id="cd07206">
    <property type="entry name" value="Pat_TGL3-4-5_SDP1"/>
    <property type="match status" value="1"/>
</dbReference>
<dbReference type="PANTHER" id="PTHR14226:SF10">
    <property type="entry name" value="TRIACYLGLYCEROL LIPASE 4-RELATED"/>
    <property type="match status" value="1"/>
</dbReference>
<gene>
    <name evidence="6" type="ORF">BJI46_10995</name>
</gene>
<dbReference type="GO" id="GO:0004806">
    <property type="term" value="F:triacylglycerol lipase activity"/>
    <property type="evidence" value="ECO:0007669"/>
    <property type="project" value="InterPro"/>
</dbReference>
<proteinExistence type="predicted"/>
<dbReference type="Gene3D" id="3.40.1090.10">
    <property type="entry name" value="Cytosolic phospholipase A2 catalytic domain"/>
    <property type="match status" value="1"/>
</dbReference>
<dbReference type="Pfam" id="PF11815">
    <property type="entry name" value="DUF3336"/>
    <property type="match status" value="1"/>
</dbReference>
<protein>
    <recommendedName>
        <fullName evidence="5">PNPLA domain-containing protein</fullName>
    </recommendedName>
</protein>
<name>A0A1E7RCI8_9GAMM</name>
<feature type="domain" description="PNPLA" evidence="5">
    <location>
        <begin position="157"/>
        <end position="344"/>
    </location>
</feature>
<accession>A0A1E7RCI8</accession>
<dbReference type="RefSeq" id="WP_070069501.1">
    <property type="nucleotide sequence ID" value="NZ_MKKK01000014.1"/>
</dbReference>